<sequence length="730" mass="79158">MAQVQTARFPTNRPLWDEEVVPALRKRLESESRTLAKRMSAVSLSSQDDHSVSMHVDPLSASTYTNAPASPFLQSNASASARSRYDQADTRASSDRIIPTAGAPALNGHAATPIKQKPPSPVTFQRSRTYSQPYLADLPNGTTQRPKTNSSTKSNGVSKSPRLPDSRPTRIPQPASRSPASASVTASASAQGHTTIPNGYHQYNSTSPQDPYGRPSLSSESSSRTPITIPRAHLNTPNVNVGLGLLDEPPPFNPASASSSLTPSHYSARDHDDAPARPSVDSEERPFEHWYRGEVSRNGGVGELRVARREEMLRIANYGHTLRAKEKEKREAGMRRKRADSLSGAMGIRERERGSLYLNEEDATGVGRVMDEAPLTDFESDGGHYDDLLASYEDPQEEEEDQFEEGVDVSNVTSTSTASPPEPRPSNDTRSITPTQSTMQQAPQRPSSRTATATPSRIPARSRQSSESRATTPTPMLRGASEPSTPSASTSKSVSPPSTRQRQQSKPTPNGRATSKPRTPAGKAGKVTKAKTVASKKELEEEAKRRSVASYPTPGGEDGDETMIDAIPEWTQPVPRQGNWDEVVLPVVARKKGLDEHYEKADGKPTPRKVENTIAPAPGTFGFDHSKYRPPRADGEGETIPMDEFGRPTPQRQPASPRPEEPAPTARETNTKPTAHDEMRIPSRAGAPSPLPFSDYAPVQGGEKAPGLLNQQDLQEEKDEGGGCCKCIIM</sequence>
<feature type="compositionally biased region" description="Polar residues" evidence="1">
    <location>
        <begin position="462"/>
        <end position="474"/>
    </location>
</feature>
<feature type="region of interest" description="Disordered" evidence="1">
    <location>
        <begin position="592"/>
        <end position="723"/>
    </location>
</feature>
<feature type="compositionally biased region" description="Polar residues" evidence="1">
    <location>
        <begin position="500"/>
        <end position="517"/>
    </location>
</feature>
<dbReference type="EMBL" id="BRPK01000005">
    <property type="protein sequence ID" value="GLB38193.1"/>
    <property type="molecule type" value="Genomic_DNA"/>
</dbReference>
<evidence type="ECO:0000313" key="3">
    <source>
        <dbReference type="Proteomes" id="UP001063166"/>
    </source>
</evidence>
<name>A0A9P3PMJ2_LYOSH</name>
<feature type="compositionally biased region" description="Basic and acidic residues" evidence="1">
    <location>
        <begin position="592"/>
        <end position="611"/>
    </location>
</feature>
<feature type="compositionally biased region" description="Polar residues" evidence="1">
    <location>
        <begin position="426"/>
        <end position="455"/>
    </location>
</feature>
<feature type="compositionally biased region" description="Low complexity" evidence="1">
    <location>
        <begin position="481"/>
        <end position="499"/>
    </location>
</feature>
<feature type="compositionally biased region" description="Polar residues" evidence="1">
    <location>
        <begin position="410"/>
        <end position="419"/>
    </location>
</feature>
<feature type="compositionally biased region" description="Polar residues" evidence="1">
    <location>
        <begin position="122"/>
        <end position="132"/>
    </location>
</feature>
<feature type="compositionally biased region" description="Polar residues" evidence="1">
    <location>
        <begin position="140"/>
        <end position="158"/>
    </location>
</feature>
<feature type="region of interest" description="Disordered" evidence="1">
    <location>
        <begin position="326"/>
        <end position="579"/>
    </location>
</feature>
<dbReference type="OrthoDB" id="3363891at2759"/>
<dbReference type="Proteomes" id="UP001063166">
    <property type="component" value="Unassembled WGS sequence"/>
</dbReference>
<proteinExistence type="predicted"/>
<dbReference type="AlphaFoldDB" id="A0A9P3PMJ2"/>
<feature type="compositionally biased region" description="Low complexity" evidence="1">
    <location>
        <begin position="175"/>
        <end position="190"/>
    </location>
</feature>
<feature type="compositionally biased region" description="Polar residues" evidence="1">
    <location>
        <begin position="64"/>
        <end position="81"/>
    </location>
</feature>
<comment type="caution">
    <text evidence="2">The sequence shown here is derived from an EMBL/GenBank/DDBJ whole genome shotgun (WGS) entry which is preliminary data.</text>
</comment>
<feature type="compositionally biased region" description="Polar residues" evidence="1">
    <location>
        <begin position="191"/>
        <end position="209"/>
    </location>
</feature>
<evidence type="ECO:0000313" key="2">
    <source>
        <dbReference type="EMBL" id="GLB38193.1"/>
    </source>
</evidence>
<feature type="compositionally biased region" description="Low complexity" evidence="1">
    <location>
        <begin position="521"/>
        <end position="533"/>
    </location>
</feature>
<feature type="region of interest" description="Disordered" evidence="1">
    <location>
        <begin position="64"/>
        <end position="285"/>
    </location>
</feature>
<feature type="compositionally biased region" description="Basic and acidic residues" evidence="1">
    <location>
        <begin position="624"/>
        <end position="635"/>
    </location>
</feature>
<gene>
    <name evidence="2" type="ORF">LshimejAT787_0500580</name>
</gene>
<protein>
    <submittedName>
        <fullName evidence="2">Uncharacterized protein</fullName>
    </submittedName>
</protein>
<reference evidence="2" key="1">
    <citation type="submission" date="2022-07" db="EMBL/GenBank/DDBJ databases">
        <title>The genome of Lyophyllum shimeji provides insight into the initial evolution of ectomycorrhizal fungal genome.</title>
        <authorList>
            <person name="Kobayashi Y."/>
            <person name="Shibata T."/>
            <person name="Hirakawa H."/>
            <person name="Shigenobu S."/>
            <person name="Nishiyama T."/>
            <person name="Yamada A."/>
            <person name="Hasebe M."/>
            <person name="Kawaguchi M."/>
        </authorList>
    </citation>
    <scope>NUCLEOTIDE SEQUENCE</scope>
    <source>
        <strain evidence="2">AT787</strain>
    </source>
</reference>
<feature type="compositionally biased region" description="Basic and acidic residues" evidence="1">
    <location>
        <begin position="83"/>
        <end position="94"/>
    </location>
</feature>
<organism evidence="2 3">
    <name type="scientific">Lyophyllum shimeji</name>
    <name type="common">Hon-shimeji</name>
    <name type="synonym">Tricholoma shimeji</name>
    <dbReference type="NCBI Taxonomy" id="47721"/>
    <lineage>
        <taxon>Eukaryota</taxon>
        <taxon>Fungi</taxon>
        <taxon>Dikarya</taxon>
        <taxon>Basidiomycota</taxon>
        <taxon>Agaricomycotina</taxon>
        <taxon>Agaricomycetes</taxon>
        <taxon>Agaricomycetidae</taxon>
        <taxon>Agaricales</taxon>
        <taxon>Tricholomatineae</taxon>
        <taxon>Lyophyllaceae</taxon>
        <taxon>Lyophyllum</taxon>
    </lineage>
</organism>
<evidence type="ECO:0000256" key="1">
    <source>
        <dbReference type="SAM" id="MobiDB-lite"/>
    </source>
</evidence>
<keyword evidence="3" id="KW-1185">Reference proteome</keyword>
<feature type="compositionally biased region" description="Basic and acidic residues" evidence="1">
    <location>
        <begin position="535"/>
        <end position="545"/>
    </location>
</feature>
<feature type="compositionally biased region" description="Basic and acidic residues" evidence="1">
    <location>
        <begin position="267"/>
        <end position="285"/>
    </location>
</feature>
<accession>A0A9P3PMJ2</accession>
<feature type="compositionally biased region" description="Acidic residues" evidence="1">
    <location>
        <begin position="394"/>
        <end position="407"/>
    </location>
</feature>